<keyword evidence="1" id="KW-0472">Membrane</keyword>
<sequence>MQSLFIRLAIINNPQLSISLISLYLVIFPVYPLSNMRYFQTIKSLLILPTYYSFFTLAYILQLPLIKQDFFLTSKNIIWCYSKNNVKFRRSSIRSIFNHFFFRSRLHNNIFQHKSQYIKLIKQYNYCPQISLVLQYSSFILLFLVSKAFWFYKLGLILLIIKLQFIGSNF</sequence>
<evidence type="ECO:0000256" key="1">
    <source>
        <dbReference type="SAM" id="Phobius"/>
    </source>
</evidence>
<keyword evidence="1" id="KW-0812">Transmembrane</keyword>
<evidence type="ECO:0000313" key="2">
    <source>
        <dbReference type="EMBL" id="CAK83532.1"/>
    </source>
</evidence>
<evidence type="ECO:0000313" key="3">
    <source>
        <dbReference type="Proteomes" id="UP000000600"/>
    </source>
</evidence>
<dbReference type="InParanoid" id="A0DKG5"/>
<dbReference type="RefSeq" id="XP_001450929.1">
    <property type="nucleotide sequence ID" value="XM_001450892.1"/>
</dbReference>
<reference evidence="2 3" key="1">
    <citation type="journal article" date="2006" name="Nature">
        <title>Global trends of whole-genome duplications revealed by the ciliate Paramecium tetraurelia.</title>
        <authorList>
            <consortium name="Genoscope"/>
            <person name="Aury J.-M."/>
            <person name="Jaillon O."/>
            <person name="Duret L."/>
            <person name="Noel B."/>
            <person name="Jubin C."/>
            <person name="Porcel B.M."/>
            <person name="Segurens B."/>
            <person name="Daubin V."/>
            <person name="Anthouard V."/>
            <person name="Aiach N."/>
            <person name="Arnaiz O."/>
            <person name="Billaut A."/>
            <person name="Beisson J."/>
            <person name="Blanc I."/>
            <person name="Bouhouche K."/>
            <person name="Camara F."/>
            <person name="Duharcourt S."/>
            <person name="Guigo R."/>
            <person name="Gogendeau D."/>
            <person name="Katinka M."/>
            <person name="Keller A.-M."/>
            <person name="Kissmehl R."/>
            <person name="Klotz C."/>
            <person name="Koll F."/>
            <person name="Le Moue A."/>
            <person name="Lepere C."/>
            <person name="Malinsky S."/>
            <person name="Nowacki M."/>
            <person name="Nowak J.K."/>
            <person name="Plattner H."/>
            <person name="Poulain J."/>
            <person name="Ruiz F."/>
            <person name="Serrano V."/>
            <person name="Zagulski M."/>
            <person name="Dessen P."/>
            <person name="Betermier M."/>
            <person name="Weissenbach J."/>
            <person name="Scarpelli C."/>
            <person name="Schachter V."/>
            <person name="Sperling L."/>
            <person name="Meyer E."/>
            <person name="Cohen J."/>
            <person name="Wincker P."/>
        </authorList>
    </citation>
    <scope>NUCLEOTIDE SEQUENCE [LARGE SCALE GENOMIC DNA]</scope>
    <source>
        <strain evidence="2 3">Stock d4-2</strain>
    </source>
</reference>
<dbReference type="HOGENOM" id="CLU_1573676_0_0_1"/>
<name>A0DKG5_PARTE</name>
<gene>
    <name evidence="2" type="ORF">GSPATT00017862001</name>
</gene>
<protein>
    <recommendedName>
        <fullName evidence="4">Transmembrane protein</fullName>
    </recommendedName>
</protein>
<dbReference type="KEGG" id="ptm:GSPATT00017862001"/>
<feature type="transmembrane region" description="Helical" evidence="1">
    <location>
        <begin position="139"/>
        <end position="161"/>
    </location>
</feature>
<dbReference type="Proteomes" id="UP000000600">
    <property type="component" value="Unassembled WGS sequence"/>
</dbReference>
<dbReference type="EMBL" id="CT868474">
    <property type="protein sequence ID" value="CAK83532.1"/>
    <property type="molecule type" value="Genomic_DNA"/>
</dbReference>
<dbReference type="GeneID" id="5036714"/>
<keyword evidence="3" id="KW-1185">Reference proteome</keyword>
<dbReference type="AlphaFoldDB" id="A0DKG5"/>
<keyword evidence="1" id="KW-1133">Transmembrane helix</keyword>
<evidence type="ECO:0008006" key="4">
    <source>
        <dbReference type="Google" id="ProtNLM"/>
    </source>
</evidence>
<feature type="transmembrane region" description="Helical" evidence="1">
    <location>
        <begin position="45"/>
        <end position="66"/>
    </location>
</feature>
<accession>A0DKG5</accession>
<feature type="transmembrane region" description="Helical" evidence="1">
    <location>
        <begin position="16"/>
        <end position="33"/>
    </location>
</feature>
<organism evidence="2 3">
    <name type="scientific">Paramecium tetraurelia</name>
    <dbReference type="NCBI Taxonomy" id="5888"/>
    <lineage>
        <taxon>Eukaryota</taxon>
        <taxon>Sar</taxon>
        <taxon>Alveolata</taxon>
        <taxon>Ciliophora</taxon>
        <taxon>Intramacronucleata</taxon>
        <taxon>Oligohymenophorea</taxon>
        <taxon>Peniculida</taxon>
        <taxon>Parameciidae</taxon>
        <taxon>Paramecium</taxon>
    </lineage>
</organism>
<proteinExistence type="predicted"/>